<reference evidence="1" key="1">
    <citation type="submission" date="2021-02" db="EMBL/GenBank/DDBJ databases">
        <authorList>
            <person name="Nowell W R."/>
        </authorList>
    </citation>
    <scope>NUCLEOTIDE SEQUENCE</scope>
</reference>
<dbReference type="EMBL" id="CAJOBF010016344">
    <property type="protein sequence ID" value="CAF4354217.1"/>
    <property type="molecule type" value="Genomic_DNA"/>
</dbReference>
<name>A0A820LDQ9_9BILA</name>
<organism evidence="1 2">
    <name type="scientific">Rotaria magnacalcarata</name>
    <dbReference type="NCBI Taxonomy" id="392030"/>
    <lineage>
        <taxon>Eukaryota</taxon>
        <taxon>Metazoa</taxon>
        <taxon>Spiralia</taxon>
        <taxon>Gnathifera</taxon>
        <taxon>Rotifera</taxon>
        <taxon>Eurotatoria</taxon>
        <taxon>Bdelloidea</taxon>
        <taxon>Philodinida</taxon>
        <taxon>Philodinidae</taxon>
        <taxon>Rotaria</taxon>
    </lineage>
</organism>
<evidence type="ECO:0000313" key="2">
    <source>
        <dbReference type="Proteomes" id="UP000663842"/>
    </source>
</evidence>
<gene>
    <name evidence="1" type="ORF">UXM345_LOCUS36161</name>
</gene>
<accession>A0A820LDQ9</accession>
<comment type="caution">
    <text evidence="1">The sequence shown here is derived from an EMBL/GenBank/DDBJ whole genome shotgun (WGS) entry which is preliminary data.</text>
</comment>
<proteinExistence type="predicted"/>
<dbReference type="AlphaFoldDB" id="A0A820LDQ9"/>
<sequence>MQLQQPSSKDRYDHARDLADRALAIRDSDLVADLAMHDGRNHDFRRAARAFAAARYDRNGNEVDASFSNPLYYLRVLFNLNKESKHSNSRLKISATLYLLIIS</sequence>
<dbReference type="Proteomes" id="UP000663842">
    <property type="component" value="Unassembled WGS sequence"/>
</dbReference>
<protein>
    <submittedName>
        <fullName evidence="1">Uncharacterized protein</fullName>
    </submittedName>
</protein>
<evidence type="ECO:0000313" key="1">
    <source>
        <dbReference type="EMBL" id="CAF4354217.1"/>
    </source>
</evidence>